<reference evidence="3" key="1">
    <citation type="journal article" date="2019" name="Int. J. Syst. Evol. Microbiol.">
        <title>The Global Catalogue of Microorganisms (GCM) 10K type strain sequencing project: providing services to taxonomists for standard genome sequencing and annotation.</title>
        <authorList>
            <consortium name="The Broad Institute Genomics Platform"/>
            <consortium name="The Broad Institute Genome Sequencing Center for Infectious Disease"/>
            <person name="Wu L."/>
            <person name="Ma J."/>
        </authorList>
    </citation>
    <scope>NUCLEOTIDE SEQUENCE [LARGE SCALE GENOMIC DNA]</scope>
    <source>
        <strain evidence="3">IBRC 10765</strain>
    </source>
</reference>
<dbReference type="InterPro" id="IPR051910">
    <property type="entry name" value="ComF/GntX_DNA_util-trans"/>
</dbReference>
<dbReference type="SUPFAM" id="SSF53271">
    <property type="entry name" value="PRTase-like"/>
    <property type="match status" value="1"/>
</dbReference>
<evidence type="ECO:0000313" key="2">
    <source>
        <dbReference type="EMBL" id="MFC3854088.1"/>
    </source>
</evidence>
<accession>A0ABV7ZZX1</accession>
<keyword evidence="3" id="KW-1185">Reference proteome</keyword>
<dbReference type="Proteomes" id="UP001595617">
    <property type="component" value="Unassembled WGS sequence"/>
</dbReference>
<gene>
    <name evidence="2" type="ORF">ACFOOG_14695</name>
</gene>
<dbReference type="Gene3D" id="3.40.50.2020">
    <property type="match status" value="1"/>
</dbReference>
<comment type="caution">
    <text evidence="2">The sequence shown here is derived from an EMBL/GenBank/DDBJ whole genome shotgun (WGS) entry which is preliminary data.</text>
</comment>
<dbReference type="PANTHER" id="PTHR47505:SF1">
    <property type="entry name" value="DNA UTILIZATION PROTEIN YHGH"/>
    <property type="match status" value="1"/>
</dbReference>
<dbReference type="RefSeq" id="WP_380698082.1">
    <property type="nucleotide sequence ID" value="NZ_JBHRYR010000004.1"/>
</dbReference>
<sequence length="204" mass="23251">MQRRHYYDQLISVSDFSGPWSECIKGFKYRAQLSLARPLTDLLLQRIRHLQVPDHGWASWQVIGMPMARRRRWRRGYNQAELLAQRIACGLGAPYLTTVKRVIHTPALEKQSRLERARTMNQVFTAPSLQGGCLVIDDVFTTGASVNELARTLRTQGAQRIVVATLARTPINGDNHCNWLGQVFHDTLDATDETGNPQRSAKRW</sequence>
<organism evidence="2 3">
    <name type="scientific">Saccharospirillum mangrovi</name>
    <dbReference type="NCBI Taxonomy" id="2161747"/>
    <lineage>
        <taxon>Bacteria</taxon>
        <taxon>Pseudomonadati</taxon>
        <taxon>Pseudomonadota</taxon>
        <taxon>Gammaproteobacteria</taxon>
        <taxon>Oceanospirillales</taxon>
        <taxon>Saccharospirillaceae</taxon>
        <taxon>Saccharospirillum</taxon>
    </lineage>
</organism>
<evidence type="ECO:0000256" key="1">
    <source>
        <dbReference type="ARBA" id="ARBA00008007"/>
    </source>
</evidence>
<evidence type="ECO:0000313" key="3">
    <source>
        <dbReference type="Proteomes" id="UP001595617"/>
    </source>
</evidence>
<dbReference type="InterPro" id="IPR000836">
    <property type="entry name" value="PRTase_dom"/>
</dbReference>
<dbReference type="EMBL" id="JBHRYR010000004">
    <property type="protein sequence ID" value="MFC3854088.1"/>
    <property type="molecule type" value="Genomic_DNA"/>
</dbReference>
<proteinExistence type="inferred from homology"/>
<protein>
    <submittedName>
        <fullName evidence="2">ComF family protein</fullName>
    </submittedName>
</protein>
<dbReference type="InterPro" id="IPR029057">
    <property type="entry name" value="PRTase-like"/>
</dbReference>
<name>A0ABV7ZZX1_9GAMM</name>
<dbReference type="PANTHER" id="PTHR47505">
    <property type="entry name" value="DNA UTILIZATION PROTEIN YHGH"/>
    <property type="match status" value="1"/>
</dbReference>
<dbReference type="CDD" id="cd06223">
    <property type="entry name" value="PRTases_typeI"/>
    <property type="match status" value="1"/>
</dbReference>
<comment type="similarity">
    <text evidence="1">Belongs to the ComF/GntX family.</text>
</comment>